<dbReference type="Proteomes" id="UP000323506">
    <property type="component" value="Chromosome A07"/>
</dbReference>
<organism evidence="2 3">
    <name type="scientific">Gossypium darwinii</name>
    <name type="common">Darwin's cotton</name>
    <name type="synonym">Gossypium barbadense var. darwinii</name>
    <dbReference type="NCBI Taxonomy" id="34276"/>
    <lineage>
        <taxon>Eukaryota</taxon>
        <taxon>Viridiplantae</taxon>
        <taxon>Streptophyta</taxon>
        <taxon>Embryophyta</taxon>
        <taxon>Tracheophyta</taxon>
        <taxon>Spermatophyta</taxon>
        <taxon>Magnoliopsida</taxon>
        <taxon>eudicotyledons</taxon>
        <taxon>Gunneridae</taxon>
        <taxon>Pentapetalae</taxon>
        <taxon>rosids</taxon>
        <taxon>malvids</taxon>
        <taxon>Malvales</taxon>
        <taxon>Malvaceae</taxon>
        <taxon>Malvoideae</taxon>
        <taxon>Gossypium</taxon>
    </lineage>
</organism>
<keyword evidence="3" id="KW-1185">Reference proteome</keyword>
<name>A0A5D2FX50_GOSDA</name>
<evidence type="ECO:0000313" key="2">
    <source>
        <dbReference type="EMBL" id="TYH09970.1"/>
    </source>
</evidence>
<proteinExistence type="predicted"/>
<feature type="signal peptide" evidence="1">
    <location>
        <begin position="1"/>
        <end position="37"/>
    </location>
</feature>
<keyword evidence="1" id="KW-0732">Signal</keyword>
<accession>A0A5D2FX50</accession>
<reference evidence="2 3" key="1">
    <citation type="submission" date="2019-06" db="EMBL/GenBank/DDBJ databases">
        <title>WGS assembly of Gossypium darwinii.</title>
        <authorList>
            <person name="Chen Z.J."/>
            <person name="Sreedasyam A."/>
            <person name="Ando A."/>
            <person name="Song Q."/>
            <person name="De L."/>
            <person name="Hulse-Kemp A."/>
            <person name="Ding M."/>
            <person name="Ye W."/>
            <person name="Kirkbride R."/>
            <person name="Jenkins J."/>
            <person name="Plott C."/>
            <person name="Lovell J."/>
            <person name="Lin Y.-M."/>
            <person name="Vaughn R."/>
            <person name="Liu B."/>
            <person name="Li W."/>
            <person name="Simpson S."/>
            <person name="Scheffler B."/>
            <person name="Saski C."/>
            <person name="Grover C."/>
            <person name="Hu G."/>
            <person name="Conover J."/>
            <person name="Carlson J."/>
            <person name="Shu S."/>
            <person name="Boston L."/>
            <person name="Williams M."/>
            <person name="Peterson D."/>
            <person name="Mcgee K."/>
            <person name="Jones D."/>
            <person name="Wendel J."/>
            <person name="Stelly D."/>
            <person name="Grimwood J."/>
            <person name="Schmutz J."/>
        </authorList>
    </citation>
    <scope>NUCLEOTIDE SEQUENCE [LARGE SCALE GENOMIC DNA]</scope>
    <source>
        <strain evidence="2">1808015.09</strain>
    </source>
</reference>
<evidence type="ECO:0000256" key="1">
    <source>
        <dbReference type="SAM" id="SignalP"/>
    </source>
</evidence>
<dbReference type="AlphaFoldDB" id="A0A5D2FX50"/>
<feature type="chain" id="PRO_5022863617" description="Secreted protein" evidence="1">
    <location>
        <begin position="38"/>
        <end position="88"/>
    </location>
</feature>
<evidence type="ECO:0000313" key="3">
    <source>
        <dbReference type="Proteomes" id="UP000323506"/>
    </source>
</evidence>
<evidence type="ECO:0008006" key="4">
    <source>
        <dbReference type="Google" id="ProtNLM"/>
    </source>
</evidence>
<sequence length="88" mass="9670">MTKMKGKSNPAFSSHIPVVFLLSFITILNQPPPTVISEPSFLWARPFPIFTACRHAMASAANPEGTFSCIVVFEAKTSLLQSRTMTPE</sequence>
<dbReference type="EMBL" id="CM017694">
    <property type="protein sequence ID" value="TYH09970.1"/>
    <property type="molecule type" value="Genomic_DNA"/>
</dbReference>
<protein>
    <recommendedName>
        <fullName evidence="4">Secreted protein</fullName>
    </recommendedName>
</protein>
<gene>
    <name evidence="2" type="ORF">ES288_A07G140500v1</name>
</gene>